<name>A0A9R1UL38_LACSA</name>
<dbReference type="GO" id="GO:0003682">
    <property type="term" value="F:chromatin binding"/>
    <property type="evidence" value="ECO:0007669"/>
    <property type="project" value="InterPro"/>
</dbReference>
<dbReference type="Proteomes" id="UP000235145">
    <property type="component" value="Unassembled WGS sequence"/>
</dbReference>
<evidence type="ECO:0000259" key="1">
    <source>
        <dbReference type="Pfam" id="PF16719"/>
    </source>
</evidence>
<dbReference type="InterPro" id="IPR032001">
    <property type="entry name" value="SAWADEE_dom"/>
</dbReference>
<dbReference type="AlphaFoldDB" id="A0A9R1UL38"/>
<reference evidence="2 3" key="1">
    <citation type="journal article" date="2017" name="Nat. Commun.">
        <title>Genome assembly with in vitro proximity ligation data and whole-genome triplication in lettuce.</title>
        <authorList>
            <person name="Reyes-Chin-Wo S."/>
            <person name="Wang Z."/>
            <person name="Yang X."/>
            <person name="Kozik A."/>
            <person name="Arikit S."/>
            <person name="Song C."/>
            <person name="Xia L."/>
            <person name="Froenicke L."/>
            <person name="Lavelle D.O."/>
            <person name="Truco M.J."/>
            <person name="Xia R."/>
            <person name="Zhu S."/>
            <person name="Xu C."/>
            <person name="Xu H."/>
            <person name="Xu X."/>
            <person name="Cox K."/>
            <person name="Korf I."/>
            <person name="Meyers B.C."/>
            <person name="Michelmore R.W."/>
        </authorList>
    </citation>
    <scope>NUCLEOTIDE SEQUENCE [LARGE SCALE GENOMIC DNA]</scope>
    <source>
        <strain evidence="3">cv. Salinas</strain>
        <tissue evidence="2">Seedlings</tissue>
    </source>
</reference>
<dbReference type="PANTHER" id="PTHR36384:SF1">
    <property type="entry name" value="SAWADEE PROTEIN"/>
    <property type="match status" value="1"/>
</dbReference>
<keyword evidence="3" id="KW-1185">Reference proteome</keyword>
<organism evidence="2 3">
    <name type="scientific">Lactuca sativa</name>
    <name type="common">Garden lettuce</name>
    <dbReference type="NCBI Taxonomy" id="4236"/>
    <lineage>
        <taxon>Eukaryota</taxon>
        <taxon>Viridiplantae</taxon>
        <taxon>Streptophyta</taxon>
        <taxon>Embryophyta</taxon>
        <taxon>Tracheophyta</taxon>
        <taxon>Spermatophyta</taxon>
        <taxon>Magnoliopsida</taxon>
        <taxon>eudicotyledons</taxon>
        <taxon>Gunneridae</taxon>
        <taxon>Pentapetalae</taxon>
        <taxon>asterids</taxon>
        <taxon>campanulids</taxon>
        <taxon>Asterales</taxon>
        <taxon>Asteraceae</taxon>
        <taxon>Cichorioideae</taxon>
        <taxon>Cichorieae</taxon>
        <taxon>Lactucinae</taxon>
        <taxon>Lactuca</taxon>
    </lineage>
</organism>
<dbReference type="Gene3D" id="2.30.30.140">
    <property type="match status" value="1"/>
</dbReference>
<protein>
    <recommendedName>
        <fullName evidence="1">SAWADEE domain-containing protein</fullName>
    </recommendedName>
</protein>
<sequence length="219" mass="24578">MNSLKEGDDHSYNNFKNVLVIINNFRINNNDAWYTSGVVLENGKRLRVKFKDFKSGDADEVFSKGNFSKHDELDEFLRRFRPVSVPVEENECSTVIEGMTAYATYKVDGSIRYFDAIVDGVCCKEHKLEKCVCTFLLCWKHGPGEGTVTAQSIVDICFIMSGAPDPRVTDFAKLVMEKLSSQSSLTPKTPFLSRKTSSNQTLNKSQVSSSVHDIFSCSL</sequence>
<accession>A0A9R1UL38</accession>
<evidence type="ECO:0000313" key="3">
    <source>
        <dbReference type="Proteomes" id="UP000235145"/>
    </source>
</evidence>
<dbReference type="Pfam" id="PF16719">
    <property type="entry name" value="SAWADEE"/>
    <property type="match status" value="1"/>
</dbReference>
<dbReference type="PANTHER" id="PTHR36384">
    <property type="entry name" value="SAWADEE PROTEIN"/>
    <property type="match status" value="1"/>
</dbReference>
<gene>
    <name evidence="2" type="ORF">LSAT_V11C900489080</name>
</gene>
<evidence type="ECO:0000313" key="2">
    <source>
        <dbReference type="EMBL" id="KAJ0188910.1"/>
    </source>
</evidence>
<feature type="domain" description="SAWADEE" evidence="1">
    <location>
        <begin position="25"/>
        <end position="157"/>
    </location>
</feature>
<proteinExistence type="predicted"/>
<comment type="caution">
    <text evidence="2">The sequence shown here is derived from an EMBL/GenBank/DDBJ whole genome shotgun (WGS) entry which is preliminary data.</text>
</comment>
<dbReference type="EMBL" id="NBSK02000009">
    <property type="protein sequence ID" value="KAJ0188910.1"/>
    <property type="molecule type" value="Genomic_DNA"/>
</dbReference>